<dbReference type="GO" id="GO:0000287">
    <property type="term" value="F:magnesium ion binding"/>
    <property type="evidence" value="ECO:0007669"/>
    <property type="project" value="InterPro"/>
</dbReference>
<dbReference type="EMBL" id="RIAS01000016">
    <property type="protein sequence ID" value="KAA8786745.1"/>
    <property type="molecule type" value="Genomic_DNA"/>
</dbReference>
<dbReference type="RefSeq" id="WP_123066437.1">
    <property type="nucleotide sequence ID" value="NZ_RIAS01000016.1"/>
</dbReference>
<evidence type="ECO:0000313" key="1">
    <source>
        <dbReference type="EMBL" id="KAA8786745.1"/>
    </source>
</evidence>
<evidence type="ECO:0000313" key="2">
    <source>
        <dbReference type="Proteomes" id="UP000323664"/>
    </source>
</evidence>
<gene>
    <name evidence="1" type="ORF">EC604_23235</name>
</gene>
<comment type="caution">
    <text evidence="1">The sequence shown here is derived from an EMBL/GenBank/DDBJ whole genome shotgun (WGS) entry which is preliminary data.</text>
</comment>
<dbReference type="AlphaFoldDB" id="A0A5M9WYT2"/>
<accession>A0A5M9WYT2</accession>
<dbReference type="GO" id="GO:0006310">
    <property type="term" value="P:DNA recombination"/>
    <property type="evidence" value="ECO:0007669"/>
    <property type="project" value="InterPro"/>
</dbReference>
<organism evidence="1 2">
    <name type="scientific">Paenibacillus amylolyticus</name>
    <dbReference type="NCBI Taxonomy" id="1451"/>
    <lineage>
        <taxon>Bacteria</taxon>
        <taxon>Bacillati</taxon>
        <taxon>Bacillota</taxon>
        <taxon>Bacilli</taxon>
        <taxon>Bacillales</taxon>
        <taxon>Paenibacillaceae</taxon>
        <taxon>Paenibacillus</taxon>
    </lineage>
</organism>
<dbReference type="Gene3D" id="3.30.1330.70">
    <property type="entry name" value="Holliday junction resolvase RusA"/>
    <property type="match status" value="1"/>
</dbReference>
<name>A0A5M9WYT2_PAEAM</name>
<reference evidence="1 2" key="1">
    <citation type="journal article" date="2019" name="J. Ind. Microbiol. Biotechnol.">
        <title>Paenibacillus amylolyticus 27C64 has a diverse set of carbohydrate-active enzymes and complete pectin deconstruction system.</title>
        <authorList>
            <person name="Keggi C."/>
            <person name="Doran-Peterson J."/>
        </authorList>
    </citation>
    <scope>NUCLEOTIDE SEQUENCE [LARGE SCALE GENOMIC DNA]</scope>
    <source>
        <strain evidence="1 2">27C64</strain>
    </source>
</reference>
<dbReference type="Proteomes" id="UP000323664">
    <property type="component" value="Unassembled WGS sequence"/>
</dbReference>
<sequence length="178" mass="21686">MRKLDYLLHTSIGNYKRYLNRYYNRFDFQIVQETYSKTSMPLEEKRRFQQKLDEYMRSNNRKAFHGPIVLQLDFFPKRRKPPSIYKLAKNYIDLMYPRETRKIRLPMKDDRQISILIVNYHVQEENEEHLTRLTIAPMRDFMKDLKLYEIIRSGSGFSEDDGYMFYDVDNLISSVRKG</sequence>
<proteinExistence type="predicted"/>
<dbReference type="InterPro" id="IPR036614">
    <property type="entry name" value="RusA-like_sf"/>
</dbReference>
<dbReference type="GO" id="GO:0006281">
    <property type="term" value="P:DNA repair"/>
    <property type="evidence" value="ECO:0007669"/>
    <property type="project" value="InterPro"/>
</dbReference>
<protein>
    <submittedName>
        <fullName evidence="1">Uncharacterized protein</fullName>
    </submittedName>
</protein>